<feature type="domain" description="SCP" evidence="2">
    <location>
        <begin position="56"/>
        <end position="167"/>
    </location>
</feature>
<dbReference type="InterPro" id="IPR014044">
    <property type="entry name" value="CAP_dom"/>
</dbReference>
<dbReference type="EMBL" id="FNTB01000001">
    <property type="protein sequence ID" value="SEC05725.1"/>
    <property type="molecule type" value="Genomic_DNA"/>
</dbReference>
<accession>A0A1H4PE87</accession>
<dbReference type="Proteomes" id="UP000199574">
    <property type="component" value="Chromosome I"/>
</dbReference>
<dbReference type="Gene3D" id="3.40.33.10">
    <property type="entry name" value="CAP"/>
    <property type="match status" value="1"/>
</dbReference>
<keyword evidence="6" id="KW-1185">Reference proteome</keyword>
<dbReference type="PROSITE" id="PS51257">
    <property type="entry name" value="PROKAR_LIPOPROTEIN"/>
    <property type="match status" value="1"/>
</dbReference>
<organism evidence="4 5">
    <name type="scientific">Maribacter dokdonensis</name>
    <dbReference type="NCBI Taxonomy" id="320912"/>
    <lineage>
        <taxon>Bacteria</taxon>
        <taxon>Pseudomonadati</taxon>
        <taxon>Bacteroidota</taxon>
        <taxon>Flavobacteriia</taxon>
        <taxon>Flavobacteriales</taxon>
        <taxon>Flavobacteriaceae</taxon>
        <taxon>Maribacter</taxon>
    </lineage>
</organism>
<evidence type="ECO:0000313" key="4">
    <source>
        <dbReference type="EMBL" id="SEC05725.1"/>
    </source>
</evidence>
<reference evidence="3 6" key="1">
    <citation type="submission" date="2016-10" db="EMBL/GenBank/DDBJ databases">
        <authorList>
            <person name="Varghese N."/>
            <person name="Submissions S."/>
        </authorList>
    </citation>
    <scope>NUCLEOTIDE SEQUENCE [LARGE SCALE GENOMIC DNA]</scope>
    <source>
        <strain evidence="3 6">MAR_2009_60</strain>
    </source>
</reference>
<evidence type="ECO:0000256" key="1">
    <source>
        <dbReference type="SAM" id="SignalP"/>
    </source>
</evidence>
<dbReference type="InterPro" id="IPR035940">
    <property type="entry name" value="CAP_sf"/>
</dbReference>
<dbReference type="CDD" id="cd05379">
    <property type="entry name" value="CAP_bacterial"/>
    <property type="match status" value="1"/>
</dbReference>
<keyword evidence="1" id="KW-0732">Signal</keyword>
<evidence type="ECO:0000259" key="2">
    <source>
        <dbReference type="Pfam" id="PF00188"/>
    </source>
</evidence>
<protein>
    <submittedName>
        <fullName evidence="4">Cysteine-rich secretory protein family protein</fullName>
    </submittedName>
</protein>
<name>A0A1H4PE87_9FLAO</name>
<dbReference type="PANTHER" id="PTHR31157:SF1">
    <property type="entry name" value="SCP DOMAIN-CONTAINING PROTEIN"/>
    <property type="match status" value="1"/>
</dbReference>
<feature type="chain" id="PRO_5010201792" evidence="1">
    <location>
        <begin position="28"/>
        <end position="169"/>
    </location>
</feature>
<evidence type="ECO:0000313" key="5">
    <source>
        <dbReference type="Proteomes" id="UP000183038"/>
    </source>
</evidence>
<reference evidence="4 5" key="2">
    <citation type="submission" date="2016-10" db="EMBL/GenBank/DDBJ databases">
        <authorList>
            <person name="de Groot N.N."/>
        </authorList>
    </citation>
    <scope>NUCLEOTIDE SEQUENCE [LARGE SCALE GENOMIC DNA]</scope>
    <source>
        <strain evidence="4 5">MAR_2009_71</strain>
    </source>
</reference>
<dbReference type="AlphaFoldDB" id="A0A1H4PE87"/>
<dbReference type="OrthoDB" id="982527at2"/>
<proteinExistence type="predicted"/>
<dbReference type="SUPFAM" id="SSF55797">
    <property type="entry name" value="PR-1-like"/>
    <property type="match status" value="1"/>
</dbReference>
<dbReference type="Pfam" id="PF00188">
    <property type="entry name" value="CAP"/>
    <property type="match status" value="1"/>
</dbReference>
<dbReference type="PANTHER" id="PTHR31157">
    <property type="entry name" value="SCP DOMAIN-CONTAINING PROTEIN"/>
    <property type="match status" value="1"/>
</dbReference>
<evidence type="ECO:0000313" key="6">
    <source>
        <dbReference type="Proteomes" id="UP000199574"/>
    </source>
</evidence>
<evidence type="ECO:0000313" key="3">
    <source>
        <dbReference type="EMBL" id="SDS88053.1"/>
    </source>
</evidence>
<feature type="signal peptide" evidence="1">
    <location>
        <begin position="1"/>
        <end position="27"/>
    </location>
</feature>
<gene>
    <name evidence="4" type="ORF">SAMN05192540_2240</name>
    <name evidence="3" type="ORF">SAMN05192545_2262</name>
</gene>
<dbReference type="EMBL" id="LT629754">
    <property type="protein sequence ID" value="SDS88053.1"/>
    <property type="molecule type" value="Genomic_DNA"/>
</dbReference>
<sequence length="169" mass="19228">MYNNKADKMKLSIVFLMLILVVSTSCSKSELPEENITATTFVSSEDYNETEMEIFSLVNNYRLNNGFSQLKYNYQAKEYTQNHNTYMISKDEISHDNFAQRSSELSVDINATRVSENVGRNFTSAQGIFEAWLASESHLKNIEGDYDETAISVSTSADGTLYFTQVFIK</sequence>
<dbReference type="Proteomes" id="UP000183038">
    <property type="component" value="Unassembled WGS sequence"/>
</dbReference>